<keyword evidence="3" id="KW-1185">Reference proteome</keyword>
<dbReference type="EMBL" id="JAHUTI010031723">
    <property type="protein sequence ID" value="MED6242793.1"/>
    <property type="molecule type" value="Genomic_DNA"/>
</dbReference>
<evidence type="ECO:0000313" key="2">
    <source>
        <dbReference type="EMBL" id="MED6242793.1"/>
    </source>
</evidence>
<feature type="region of interest" description="Disordered" evidence="1">
    <location>
        <begin position="1"/>
        <end position="27"/>
    </location>
</feature>
<evidence type="ECO:0000256" key="1">
    <source>
        <dbReference type="SAM" id="MobiDB-lite"/>
    </source>
</evidence>
<accession>A0ABU7AXJ0</accession>
<evidence type="ECO:0000313" key="3">
    <source>
        <dbReference type="Proteomes" id="UP001345963"/>
    </source>
</evidence>
<reference evidence="2 3" key="1">
    <citation type="submission" date="2021-07" db="EMBL/GenBank/DDBJ databases">
        <authorList>
            <person name="Palmer J.M."/>
        </authorList>
    </citation>
    <scope>NUCLEOTIDE SEQUENCE [LARGE SCALE GENOMIC DNA]</scope>
    <source>
        <strain evidence="2 3">AT_MEX2019</strain>
        <tissue evidence="2">Muscle</tissue>
    </source>
</reference>
<organism evidence="2 3">
    <name type="scientific">Ataeniobius toweri</name>
    <dbReference type="NCBI Taxonomy" id="208326"/>
    <lineage>
        <taxon>Eukaryota</taxon>
        <taxon>Metazoa</taxon>
        <taxon>Chordata</taxon>
        <taxon>Craniata</taxon>
        <taxon>Vertebrata</taxon>
        <taxon>Euteleostomi</taxon>
        <taxon>Actinopterygii</taxon>
        <taxon>Neopterygii</taxon>
        <taxon>Teleostei</taxon>
        <taxon>Neoteleostei</taxon>
        <taxon>Acanthomorphata</taxon>
        <taxon>Ovalentaria</taxon>
        <taxon>Atherinomorphae</taxon>
        <taxon>Cyprinodontiformes</taxon>
        <taxon>Goodeidae</taxon>
        <taxon>Ataeniobius</taxon>
    </lineage>
</organism>
<sequence>MLSKEEETHTFDLDNDEKHAGEELKGQEKQCNSLAKAIHTLELAQRFSTFVSQDRTYLPGALEGLKEVFSKNTVRVSFIGESGIDNGALRKEILTEMMSGVEANLF</sequence>
<comment type="caution">
    <text evidence="2">The sequence shown here is derived from an EMBL/GenBank/DDBJ whole genome shotgun (WGS) entry which is preliminary data.</text>
</comment>
<dbReference type="Proteomes" id="UP001345963">
    <property type="component" value="Unassembled WGS sequence"/>
</dbReference>
<dbReference type="Gene3D" id="3.90.1750.10">
    <property type="entry name" value="Hect, E3 ligase catalytic domains"/>
    <property type="match status" value="1"/>
</dbReference>
<gene>
    <name evidence="2" type="ORF">ATANTOWER_009843</name>
</gene>
<protein>
    <submittedName>
        <fullName evidence="2">Uncharacterized protein</fullName>
    </submittedName>
</protein>
<name>A0ABU7AXJ0_9TELE</name>
<proteinExistence type="predicted"/>